<accession>A0A1I1DL16</accession>
<evidence type="ECO:0000256" key="1">
    <source>
        <dbReference type="ARBA" id="ARBA00022737"/>
    </source>
</evidence>
<evidence type="ECO:0000259" key="5">
    <source>
        <dbReference type="Pfam" id="PF12770"/>
    </source>
</evidence>
<organism evidence="6 7">
    <name type="scientific">Flexibacter flexilis DSM 6793</name>
    <dbReference type="NCBI Taxonomy" id="927664"/>
    <lineage>
        <taxon>Bacteria</taxon>
        <taxon>Pseudomonadati</taxon>
        <taxon>Bacteroidota</taxon>
        <taxon>Cytophagia</taxon>
        <taxon>Cytophagales</taxon>
        <taxon>Flexibacteraceae</taxon>
        <taxon>Flexibacter</taxon>
    </lineage>
</organism>
<dbReference type="Pfam" id="PF13374">
    <property type="entry name" value="TPR_10"/>
    <property type="match status" value="1"/>
</dbReference>
<dbReference type="InterPro" id="IPR011990">
    <property type="entry name" value="TPR-like_helical_dom_sf"/>
</dbReference>
<dbReference type="RefSeq" id="WP_091506141.1">
    <property type="nucleotide sequence ID" value="NZ_FOLE01000001.1"/>
</dbReference>
<evidence type="ECO:0000313" key="7">
    <source>
        <dbReference type="Proteomes" id="UP000199514"/>
    </source>
</evidence>
<dbReference type="Pfam" id="PF12770">
    <property type="entry name" value="CHAT"/>
    <property type="match status" value="1"/>
</dbReference>
<dbReference type="SUPFAM" id="SSF48452">
    <property type="entry name" value="TPR-like"/>
    <property type="match status" value="3"/>
</dbReference>
<dbReference type="InterPro" id="IPR024983">
    <property type="entry name" value="CHAT_dom"/>
</dbReference>
<proteinExistence type="predicted"/>
<feature type="chain" id="PRO_5011692649" evidence="4">
    <location>
        <begin position="24"/>
        <end position="1409"/>
    </location>
</feature>
<keyword evidence="7" id="KW-1185">Reference proteome</keyword>
<dbReference type="OrthoDB" id="9771112at2"/>
<dbReference type="Gene3D" id="1.25.40.10">
    <property type="entry name" value="Tetratricopeptide repeat domain"/>
    <property type="match status" value="3"/>
</dbReference>
<keyword evidence="1" id="KW-0677">Repeat</keyword>
<dbReference type="Pfam" id="PF13424">
    <property type="entry name" value="TPR_12"/>
    <property type="match status" value="2"/>
</dbReference>
<keyword evidence="3" id="KW-0175">Coiled coil</keyword>
<feature type="domain" description="CHAT" evidence="5">
    <location>
        <begin position="1095"/>
        <end position="1409"/>
    </location>
</feature>
<dbReference type="PANTHER" id="PTHR45641:SF19">
    <property type="entry name" value="NEPHROCYSTIN-3"/>
    <property type="match status" value="1"/>
</dbReference>
<sequence>MNKTLRLLFIICLSVLHALTTMASEHSARLEEIQEYIRQGNYLKASERITKLFDKLEGKDARYERGLLLIYKAQVASGLCAYDDMAISLHDGLQQLRSSKGLESAEYCYGLLESAKLNIDYGNYLHASEDLEQARSLMPKFPQKDSALSYAIREQELLVAINQGYLNQADKALLPLLAYYKTLAEREAVASGEKSKKEVKKEIEQQKQVYARLLLLQAYVPIYKGEKDQATTLLTAAQQWIKKNIGTSSEAYVRCLVAQAKNEEEYGYYDQAIKFYKKAIGAANSKRNILASHKDYFAMHEDMIRSTLNAAKDKKANGMYESYVKLVHKQHPEDNGYQAKLARIGGYIAVSQEEFNDGQFLNLINVSEDTVTNVMAPSERLKILTLIYQIGIYMDTLPLAKEALNNILVLKKKMYGTQSPQYQESRIEKGFYALLYENKIKDAKNLFEDSWLKQVKPQLSRKHKDYPRFLNMHAKYYELTDQYALATQAYDEAKNLIVEKYGEGDLEYGHQLEKIASINIRVGQYKKAEEQLMEAINIVENARGKYSRDYISVLRTMARLYIVIGWYDEADKLLTRSFKLQKTATESPALGSENMTELATLLYEKGLYAECDEILTELIDVYEEQNGKVNQYLIEPLNILGSTYLARGDYSNAEKMAQRSANISSEIFGDTSSRYTQSIALMQKIHAAIGDYDRSEELAQKVLERDKKQLGKLHIEVARATKDLALAKFQNKGKPKETEKLLKESIAVTESILGDFHPQYADGLKNLAFFYIDQKRYAEADSLLTIANEIWRNKLGKNNAYTAEVYMLKGDLSKANADHKTANKMYGRSKEMYERLFGNRHPQYVQVLSRLAQMAYIEKNYSKTTKMLGETTKIYLEYISKYFPSLSDREKTKFWNLMKPDFELYSSLAVLLADKKPELLANVYNYNLATKALLLNSSIKIKDRILKSKDTKMIDKYHDWLGKKERLANLMSKSTEELASAGIDLKKIEQDIENLEKSLSEGSELFAQAKESANYTWKDIKSKLKAKEYAVELIRYRYFDTQFTDSVIYMALIISHDTRKSPKMVLLPNGNRMENQGLKYYRNCMKYGVEDDNSYQAFWQPIKENIDDNTTVYLSTEGVYNQINLETIPLPNDGGFAIDRNTFVLLSNTKDLLTAVKQNTNPVSNAYLFGNPVFYASTDSTGKAVEPPSKNAITPLPGTETEIQQIDKLLRTNRWIARSFTETQATEDAVKAIKSPRVFHVATHGFFLEDVNVAGQNSGSNFLNENQLSANPLLRSGLLFKDAGEILRGGNMSNYNLRNGILTAYEAMNLELDNTELVVLSACETGLGTVKIGEGVYGLQRAFLVAGAHNVVMSLFRVPDETTQKLMSLFYEKWIKTGDKRSAFIEAKKQLKKEYPQPIYWGSFVMMGQ</sequence>
<evidence type="ECO:0000256" key="4">
    <source>
        <dbReference type="SAM" id="SignalP"/>
    </source>
</evidence>
<keyword evidence="2" id="KW-0802">TPR repeat</keyword>
<dbReference type="SMART" id="SM00028">
    <property type="entry name" value="TPR"/>
    <property type="match status" value="6"/>
</dbReference>
<dbReference type="Proteomes" id="UP000199514">
    <property type="component" value="Unassembled WGS sequence"/>
</dbReference>
<keyword evidence="4" id="KW-0732">Signal</keyword>
<evidence type="ECO:0000256" key="3">
    <source>
        <dbReference type="SAM" id="Coils"/>
    </source>
</evidence>
<dbReference type="STRING" id="927664.SAMN05421780_101303"/>
<feature type="signal peptide" evidence="4">
    <location>
        <begin position="1"/>
        <end position="23"/>
    </location>
</feature>
<dbReference type="EMBL" id="FOLE01000001">
    <property type="protein sequence ID" value="SFB75675.1"/>
    <property type="molecule type" value="Genomic_DNA"/>
</dbReference>
<reference evidence="6 7" key="1">
    <citation type="submission" date="2016-10" db="EMBL/GenBank/DDBJ databases">
        <authorList>
            <person name="de Groot N.N."/>
        </authorList>
    </citation>
    <scope>NUCLEOTIDE SEQUENCE [LARGE SCALE GENOMIC DNA]</scope>
    <source>
        <strain evidence="6 7">DSM 6793</strain>
    </source>
</reference>
<evidence type="ECO:0000256" key="2">
    <source>
        <dbReference type="ARBA" id="ARBA00022803"/>
    </source>
</evidence>
<protein>
    <submittedName>
        <fullName evidence="6">Tetratricopeptide repeat-containing protein</fullName>
    </submittedName>
</protein>
<feature type="coiled-coil region" evidence="3">
    <location>
        <begin position="978"/>
        <end position="1005"/>
    </location>
</feature>
<name>A0A1I1DL16_9BACT</name>
<evidence type="ECO:0000313" key="6">
    <source>
        <dbReference type="EMBL" id="SFB75675.1"/>
    </source>
</evidence>
<dbReference type="PANTHER" id="PTHR45641">
    <property type="entry name" value="TETRATRICOPEPTIDE REPEAT PROTEIN (AFU_ORTHOLOGUE AFUA_6G03870)"/>
    <property type="match status" value="1"/>
</dbReference>
<gene>
    <name evidence="6" type="ORF">SAMN05421780_101303</name>
</gene>
<dbReference type="InterPro" id="IPR019734">
    <property type="entry name" value="TPR_rpt"/>
</dbReference>